<reference evidence="5 6" key="1">
    <citation type="submission" date="2017-09" db="EMBL/GenBank/DDBJ databases">
        <authorList>
            <person name="Lee N."/>
            <person name="Cho B.-K."/>
        </authorList>
    </citation>
    <scope>NUCLEOTIDE SEQUENCE [LARGE SCALE GENOMIC DNA]</scope>
    <source>
        <strain evidence="5 6">ATCC 27465</strain>
    </source>
</reference>
<keyword evidence="7" id="KW-1185">Reference proteome</keyword>
<dbReference type="InterPro" id="IPR029058">
    <property type="entry name" value="AB_hydrolase_fold"/>
</dbReference>
<dbReference type="InterPro" id="IPR001031">
    <property type="entry name" value="Thioesterase"/>
</dbReference>
<dbReference type="PANTHER" id="PTHR11487">
    <property type="entry name" value="THIOESTERASE"/>
    <property type="match status" value="1"/>
</dbReference>
<name>A0A5P2WXG3_STRST</name>
<proteinExistence type="inferred from homology"/>
<dbReference type="EMBL" id="JACHJD010000021">
    <property type="protein sequence ID" value="MBB5108891.1"/>
    <property type="molecule type" value="Genomic_DNA"/>
</dbReference>
<dbReference type="GO" id="GO:0016787">
    <property type="term" value="F:hydrolase activity"/>
    <property type="evidence" value="ECO:0007669"/>
    <property type="project" value="UniProtKB-KW"/>
</dbReference>
<dbReference type="InterPro" id="IPR020802">
    <property type="entry name" value="TesA-like"/>
</dbReference>
<organism evidence="5 6">
    <name type="scientific">Streptomyces spectabilis</name>
    <dbReference type="NCBI Taxonomy" id="68270"/>
    <lineage>
        <taxon>Bacteria</taxon>
        <taxon>Bacillati</taxon>
        <taxon>Actinomycetota</taxon>
        <taxon>Actinomycetes</taxon>
        <taxon>Kitasatosporales</taxon>
        <taxon>Streptomycetaceae</taxon>
        <taxon>Streptomyces</taxon>
    </lineage>
</organism>
<evidence type="ECO:0000256" key="1">
    <source>
        <dbReference type="ARBA" id="ARBA00007169"/>
    </source>
</evidence>
<dbReference type="InterPro" id="IPR012223">
    <property type="entry name" value="TEII"/>
</dbReference>
<sequence length="245" mass="26881">MRTERTPWFRRYTGRAPSVRLVCFAHAGGTASLFHGWRARLPDHVELLAVQYPGRQDRLREPCAETVEELAEAALDALAPELGLPFALFGHSMGAAVAHEATRLLERRGGARPLRLFVSGRGAQHVIQHQNVPGLTDAEIIASVRELGGPGLAAYDDPDLRGVLLPPLLADHRLLNRYVVAGPQRLRTPISAFGGTDDPVCSMAELDAWRDCTEQWSGAHALPGGHFYLVPEEREIVARIVRQLG</sequence>
<reference evidence="4 7" key="2">
    <citation type="submission" date="2020-08" db="EMBL/GenBank/DDBJ databases">
        <title>Genomic Encyclopedia of Type Strains, Phase III (KMG-III): the genomes of soil and plant-associated and newly described type strains.</title>
        <authorList>
            <person name="Whitman W."/>
        </authorList>
    </citation>
    <scope>NUCLEOTIDE SEQUENCE [LARGE SCALE GENOMIC DNA]</scope>
    <source>
        <strain evidence="4 7">CECT 3146</strain>
    </source>
</reference>
<evidence type="ECO:0000313" key="6">
    <source>
        <dbReference type="Proteomes" id="UP000326505"/>
    </source>
</evidence>
<evidence type="ECO:0000313" key="5">
    <source>
        <dbReference type="EMBL" id="QEV57477.1"/>
    </source>
</evidence>
<dbReference type="GO" id="GO:0008610">
    <property type="term" value="P:lipid biosynthetic process"/>
    <property type="evidence" value="ECO:0007669"/>
    <property type="project" value="TreeGrafter"/>
</dbReference>
<dbReference type="Proteomes" id="UP000549009">
    <property type="component" value="Unassembled WGS sequence"/>
</dbReference>
<dbReference type="Pfam" id="PF00975">
    <property type="entry name" value="Thioesterase"/>
    <property type="match status" value="1"/>
</dbReference>
<dbReference type="EMBL" id="CP023690">
    <property type="protein sequence ID" value="QEV57477.1"/>
    <property type="molecule type" value="Genomic_DNA"/>
</dbReference>
<comment type="similarity">
    <text evidence="1">Belongs to the thioesterase family.</text>
</comment>
<dbReference type="OrthoDB" id="8480037at2"/>
<dbReference type="Proteomes" id="UP000326505">
    <property type="component" value="Chromosome"/>
</dbReference>
<feature type="domain" description="Thioesterase TesA-like" evidence="3">
    <location>
        <begin position="22"/>
        <end position="244"/>
    </location>
</feature>
<evidence type="ECO:0000259" key="3">
    <source>
        <dbReference type="SMART" id="SM00824"/>
    </source>
</evidence>
<dbReference type="Gene3D" id="3.40.50.1820">
    <property type="entry name" value="alpha/beta hydrolase"/>
    <property type="match status" value="1"/>
</dbReference>
<gene>
    <name evidence="5" type="ORF">CP982_00980</name>
    <name evidence="4" type="ORF">FHS40_008017</name>
</gene>
<dbReference type="RefSeq" id="WP_150508691.1">
    <property type="nucleotide sequence ID" value="NZ_BMSQ01000017.1"/>
</dbReference>
<evidence type="ECO:0000313" key="7">
    <source>
        <dbReference type="Proteomes" id="UP000549009"/>
    </source>
</evidence>
<dbReference type="SUPFAM" id="SSF53474">
    <property type="entry name" value="alpha/beta-Hydrolases"/>
    <property type="match status" value="1"/>
</dbReference>
<protein>
    <submittedName>
        <fullName evidence="4">Pyochelin biosynthetic protein PchC</fullName>
    </submittedName>
    <submittedName>
        <fullName evidence="5">Thioesterase</fullName>
    </submittedName>
</protein>
<dbReference type="SMART" id="SM00824">
    <property type="entry name" value="PKS_TE"/>
    <property type="match status" value="1"/>
</dbReference>
<dbReference type="KEGG" id="sspb:CP982_00980"/>
<evidence type="ECO:0000256" key="2">
    <source>
        <dbReference type="ARBA" id="ARBA00022801"/>
    </source>
</evidence>
<dbReference type="PANTHER" id="PTHR11487:SF0">
    <property type="entry name" value="S-ACYL FATTY ACID SYNTHASE THIOESTERASE, MEDIUM CHAIN"/>
    <property type="match status" value="1"/>
</dbReference>
<keyword evidence="2" id="KW-0378">Hydrolase</keyword>
<dbReference type="AlphaFoldDB" id="A0A5P2WXG3"/>
<evidence type="ECO:0000313" key="4">
    <source>
        <dbReference type="EMBL" id="MBB5108891.1"/>
    </source>
</evidence>
<accession>A0A5P2WXG3</accession>